<evidence type="ECO:0000256" key="1">
    <source>
        <dbReference type="ARBA" id="ARBA00022485"/>
    </source>
</evidence>
<dbReference type="NCBIfam" id="TIGR01343">
    <property type="entry name" value="hacA_fam"/>
    <property type="match status" value="1"/>
</dbReference>
<protein>
    <recommendedName>
        <fullName evidence="6">3-isopropylmalate dehydratase large subunit</fullName>
        <ecNumber evidence="6">4.2.1.33</ecNumber>
    </recommendedName>
    <alternativeName>
        <fullName evidence="6">Alpha-IPM isomerase</fullName>
        <shortName evidence="6">IPMI</shortName>
    </alternativeName>
    <alternativeName>
        <fullName evidence="6">Isopropylmalate isomerase</fullName>
    </alternativeName>
</protein>
<keyword evidence="6" id="KW-0028">Amino-acid biosynthesis</keyword>
<feature type="binding site" evidence="6">
    <location>
        <position position="359"/>
    </location>
    <ligand>
        <name>[4Fe-4S] cluster</name>
        <dbReference type="ChEBI" id="CHEBI:49883"/>
    </ligand>
</feature>
<evidence type="ECO:0000313" key="8">
    <source>
        <dbReference type="EMBL" id="QNO41283.1"/>
    </source>
</evidence>
<keyword evidence="8" id="KW-0413">Isomerase</keyword>
<evidence type="ECO:0000259" key="7">
    <source>
        <dbReference type="Pfam" id="PF00330"/>
    </source>
</evidence>
<keyword evidence="6" id="KW-0432">Leucine biosynthesis</keyword>
<dbReference type="InterPro" id="IPR015931">
    <property type="entry name" value="Acnase/IPM_dHydase_lsu_aba_1/3"/>
</dbReference>
<dbReference type="EMBL" id="MT630701">
    <property type="protein sequence ID" value="QNO42023.1"/>
    <property type="molecule type" value="Genomic_DNA"/>
</dbReference>
<dbReference type="CDD" id="cd01583">
    <property type="entry name" value="IPMI"/>
    <property type="match status" value="1"/>
</dbReference>
<organism evidence="8">
    <name type="scientific">Candidatus Methanogaster sp. ANME-2c ERB4</name>
    <dbReference type="NCBI Taxonomy" id="2759911"/>
    <lineage>
        <taxon>Archaea</taxon>
        <taxon>Methanobacteriati</taxon>
        <taxon>Methanobacteriota</taxon>
        <taxon>Stenosarchaea group</taxon>
        <taxon>Methanomicrobia</taxon>
        <taxon>Methanosarcinales</taxon>
        <taxon>ANME-2 cluster</taxon>
        <taxon>Candidatus Methanogasteraceae</taxon>
        <taxon>Candidatus Methanogaster</taxon>
    </lineage>
</organism>
<dbReference type="Pfam" id="PF00330">
    <property type="entry name" value="Aconitase"/>
    <property type="match status" value="2"/>
</dbReference>
<proteinExistence type="inferred from homology"/>
<dbReference type="UniPathway" id="UPA00048">
    <property type="reaction ID" value="UER00071"/>
</dbReference>
<comment type="function">
    <text evidence="6">Catalyzes the isomerization between 2-isopropylmalate and 3-isopropylmalate, via the formation of 2-isopropylmaleate.</text>
</comment>
<feature type="binding site" evidence="6">
    <location>
        <position position="362"/>
    </location>
    <ligand>
        <name>[4Fe-4S] cluster</name>
        <dbReference type="ChEBI" id="CHEBI:49883"/>
    </ligand>
</feature>
<sequence length="417" mass="44525">MTTQTMVEKILSGKTGRDVLPNDMIVAPVDLAFAHDGTLPLAIQLMEDELATRTVHDPEKVIAICDHASPSPSEQVSNVQIMMRRFARENGILFYENGDGVCHQIVLERHAAPYKVIIGADSHTCTHGALGAFATGMGSTDIAAIMAYGKAWLKVPTSYRIEVTGNLGAHVYSKDVFLHLCGRITADGATYMSMEFLGDAVDAMSVESRAVMSNMAIEAGGKCGLCAADEKTHEFLSRYGRSDEYAPLTPDPEADYASEIVIAADDIEPQIAAPHRVDNVAPVSKYAGMPLDQVCIGSCTNGRIEDLRIAARVLAGRKAAEGTRLVVYPASRSVLLQAISEGLVSTLVEAGAAVCAPGCGFCIGRTVALGDEEKVLSTQNRNFKGRMGNNSAEIYLSSVETAAVSAIRGEIADPREW</sequence>
<feature type="domain" description="Aconitase/3-isopropylmalate dehydratase large subunit alpha/beta/alpha" evidence="7">
    <location>
        <begin position="25"/>
        <end position="285"/>
    </location>
</feature>
<comment type="similarity">
    <text evidence="6">Belongs to the aconitase/IPM isomerase family. LeuC type 2 subfamily.</text>
</comment>
<dbReference type="GO" id="GO:0046872">
    <property type="term" value="F:metal ion binding"/>
    <property type="evidence" value="ECO:0007669"/>
    <property type="project" value="UniProtKB-KW"/>
</dbReference>
<evidence type="ECO:0000256" key="4">
    <source>
        <dbReference type="ARBA" id="ARBA00023014"/>
    </source>
</evidence>
<dbReference type="EC" id="4.2.1.33" evidence="6"/>
<comment type="subunit">
    <text evidence="6">Heterodimer of LeuC and LeuD.</text>
</comment>
<keyword evidence="2 6" id="KW-0479">Metal-binding</keyword>
<evidence type="ECO:0000256" key="5">
    <source>
        <dbReference type="ARBA" id="ARBA00023239"/>
    </source>
</evidence>
<accession>A0A7G9XZU9</accession>
<keyword evidence="4 6" id="KW-0411">Iron-sulfur</keyword>
<dbReference type="HAMAP" id="MF_01027">
    <property type="entry name" value="LeuC_type2"/>
    <property type="match status" value="1"/>
</dbReference>
<dbReference type="GO" id="GO:0003861">
    <property type="term" value="F:3-isopropylmalate dehydratase activity"/>
    <property type="evidence" value="ECO:0007669"/>
    <property type="project" value="UniProtKB-UniRule"/>
</dbReference>
<dbReference type="GO" id="GO:0009098">
    <property type="term" value="P:L-leucine biosynthetic process"/>
    <property type="evidence" value="ECO:0007669"/>
    <property type="project" value="UniProtKB-UniRule"/>
</dbReference>
<dbReference type="InterPro" id="IPR018136">
    <property type="entry name" value="Aconitase_4Fe-4S_BS"/>
</dbReference>
<dbReference type="PRINTS" id="PR00415">
    <property type="entry name" value="ACONITASE"/>
</dbReference>
<dbReference type="InterPro" id="IPR033941">
    <property type="entry name" value="IPMI_cat"/>
</dbReference>
<dbReference type="Gene3D" id="3.30.499.10">
    <property type="entry name" value="Aconitase, domain 3"/>
    <property type="match status" value="2"/>
</dbReference>
<dbReference type="PANTHER" id="PTHR43822">
    <property type="entry name" value="HOMOACONITASE, MITOCHONDRIAL-RELATED"/>
    <property type="match status" value="1"/>
</dbReference>
<keyword evidence="6" id="KW-0100">Branched-chain amino acid biosynthesis</keyword>
<evidence type="ECO:0000313" key="10">
    <source>
        <dbReference type="EMBL" id="QNO48759.1"/>
    </source>
</evidence>
<keyword evidence="3 6" id="KW-0408">Iron</keyword>
<evidence type="ECO:0000256" key="6">
    <source>
        <dbReference type="HAMAP-Rule" id="MF_01027"/>
    </source>
</evidence>
<feature type="domain" description="Aconitase/3-isopropylmalate dehydratase large subunit alpha/beta/alpha" evidence="7">
    <location>
        <begin position="287"/>
        <end position="409"/>
    </location>
</feature>
<dbReference type="NCBIfam" id="NF001614">
    <property type="entry name" value="PRK00402.1"/>
    <property type="match status" value="1"/>
</dbReference>
<dbReference type="InterPro" id="IPR006251">
    <property type="entry name" value="Homoacnase/IPMdehydase_lsu"/>
</dbReference>
<feature type="binding site" evidence="6">
    <location>
        <position position="299"/>
    </location>
    <ligand>
        <name>[4Fe-4S] cluster</name>
        <dbReference type="ChEBI" id="CHEBI:49883"/>
    </ligand>
</feature>
<dbReference type="GO" id="GO:0051539">
    <property type="term" value="F:4 iron, 4 sulfur cluster binding"/>
    <property type="evidence" value="ECO:0007669"/>
    <property type="project" value="UniProtKB-KW"/>
</dbReference>
<dbReference type="SUPFAM" id="SSF53732">
    <property type="entry name" value="Aconitase iron-sulfur domain"/>
    <property type="match status" value="1"/>
</dbReference>
<gene>
    <name evidence="6 8" type="primary">leuC</name>
    <name evidence="9" type="ORF">AJPKMBBJ_00002</name>
    <name evidence="10" type="ORF">IBEPLGGF_00040</name>
    <name evidence="8" type="ORF">LCOMMGPE_00001</name>
</gene>
<dbReference type="PROSITE" id="PS00450">
    <property type="entry name" value="ACONITASE_1"/>
    <property type="match status" value="1"/>
</dbReference>
<name>A0A7G9XZU9_9EURY</name>
<dbReference type="EMBL" id="MT631360">
    <property type="protein sequence ID" value="QNO48759.1"/>
    <property type="molecule type" value="Genomic_DNA"/>
</dbReference>
<dbReference type="AlphaFoldDB" id="A0A7G9XZU9"/>
<keyword evidence="5 6" id="KW-0456">Lyase</keyword>
<dbReference type="GO" id="GO:0016853">
    <property type="term" value="F:isomerase activity"/>
    <property type="evidence" value="ECO:0007669"/>
    <property type="project" value="UniProtKB-KW"/>
</dbReference>
<dbReference type="InterPro" id="IPR011826">
    <property type="entry name" value="HAcnase/IPMdehydase_lsu_prok"/>
</dbReference>
<evidence type="ECO:0000256" key="2">
    <source>
        <dbReference type="ARBA" id="ARBA00022723"/>
    </source>
</evidence>
<keyword evidence="1 6" id="KW-0004">4Fe-4S</keyword>
<dbReference type="EMBL" id="MT630614">
    <property type="protein sequence ID" value="QNO41283.1"/>
    <property type="molecule type" value="Genomic_DNA"/>
</dbReference>
<evidence type="ECO:0000313" key="9">
    <source>
        <dbReference type="EMBL" id="QNO42023.1"/>
    </source>
</evidence>
<dbReference type="InterPro" id="IPR050067">
    <property type="entry name" value="IPM_dehydratase_rel_enz"/>
</dbReference>
<dbReference type="NCBIfam" id="TIGR02086">
    <property type="entry name" value="IPMI_arch"/>
    <property type="match status" value="1"/>
</dbReference>
<dbReference type="PANTHER" id="PTHR43822:SF2">
    <property type="entry name" value="HOMOACONITASE, MITOCHONDRIAL"/>
    <property type="match status" value="1"/>
</dbReference>
<reference evidence="8" key="1">
    <citation type="submission" date="2020-06" db="EMBL/GenBank/DDBJ databases">
        <title>Unique genomic features of the anaerobic methanotrophic archaea.</title>
        <authorList>
            <person name="Chadwick G.L."/>
            <person name="Skennerton C.T."/>
            <person name="Laso-Perez R."/>
            <person name="Leu A.O."/>
            <person name="Speth D.R."/>
            <person name="Yu H."/>
            <person name="Morgan-Lang C."/>
            <person name="Hatzenpichler R."/>
            <person name="Goudeau D."/>
            <person name="Malmstrom R."/>
            <person name="Brazelton W.J."/>
            <person name="Woyke T."/>
            <person name="Hallam S.J."/>
            <person name="Tyson G.W."/>
            <person name="Wegener G."/>
            <person name="Boetius A."/>
            <person name="Orphan V."/>
        </authorList>
    </citation>
    <scope>NUCLEOTIDE SEQUENCE</scope>
</reference>
<evidence type="ECO:0000256" key="3">
    <source>
        <dbReference type="ARBA" id="ARBA00023004"/>
    </source>
</evidence>
<comment type="catalytic activity">
    <reaction evidence="6">
        <text>(2R,3S)-3-isopropylmalate = (2S)-2-isopropylmalate</text>
        <dbReference type="Rhea" id="RHEA:32287"/>
        <dbReference type="ChEBI" id="CHEBI:1178"/>
        <dbReference type="ChEBI" id="CHEBI:35121"/>
        <dbReference type="EC" id="4.2.1.33"/>
    </reaction>
</comment>
<comment type="cofactor">
    <cofactor evidence="6">
        <name>[4Fe-4S] cluster</name>
        <dbReference type="ChEBI" id="CHEBI:49883"/>
    </cofactor>
    <text evidence="6">Binds 1 [4Fe-4S] cluster per subunit.</text>
</comment>
<comment type="pathway">
    <text evidence="6">Amino-acid biosynthesis; L-leucine biosynthesis; L-leucine from 3-methyl-2-oxobutanoate: step 2/4.</text>
</comment>
<dbReference type="InterPro" id="IPR001030">
    <property type="entry name" value="Acoase/IPM_deHydtase_lsu_aba"/>
</dbReference>
<dbReference type="InterPro" id="IPR036008">
    <property type="entry name" value="Aconitase_4Fe-4S_dom"/>
</dbReference>